<accession>A0ACC3TCS3</accession>
<sequence>MLRETDERRNLVVEYQQRALAAAEQVVNCQARSSTYGVSLLKVHPLMPIPLLLCTEFLYDNRSSHEPFNLRLQELLDVFRQLKDVNNPNQSYLHLLELSCTSTSINLAKESSNS</sequence>
<dbReference type="EMBL" id="MU970254">
    <property type="protein sequence ID" value="KAK9318964.1"/>
    <property type="molecule type" value="Genomic_DNA"/>
</dbReference>
<reference evidence="2" key="1">
    <citation type="journal article" date="2024" name="Front. Bioeng. Biotechnol.">
        <title>Genome-scale model development and genomic sequencing of the oleaginous clade Lipomyces.</title>
        <authorList>
            <person name="Czajka J.J."/>
            <person name="Han Y."/>
            <person name="Kim J."/>
            <person name="Mondo S.J."/>
            <person name="Hofstad B.A."/>
            <person name="Robles A."/>
            <person name="Haridas S."/>
            <person name="Riley R."/>
            <person name="LaButti K."/>
            <person name="Pangilinan J."/>
            <person name="Andreopoulos W."/>
            <person name="Lipzen A."/>
            <person name="Yan J."/>
            <person name="Wang M."/>
            <person name="Ng V."/>
            <person name="Grigoriev I.V."/>
            <person name="Spatafora J.W."/>
            <person name="Magnuson J.K."/>
            <person name="Baker S.E."/>
            <person name="Pomraning K.R."/>
        </authorList>
    </citation>
    <scope>NUCLEOTIDE SEQUENCE [LARGE SCALE GENOMIC DNA]</scope>
    <source>
        <strain evidence="2">CBS 10300</strain>
    </source>
</reference>
<proteinExistence type="predicted"/>
<comment type="caution">
    <text evidence="1">The sequence shown here is derived from an EMBL/GenBank/DDBJ whole genome shotgun (WGS) entry which is preliminary data.</text>
</comment>
<protein>
    <submittedName>
        <fullName evidence="1">Uncharacterized protein</fullName>
    </submittedName>
</protein>
<gene>
    <name evidence="1" type="ORF">V1517DRAFT_82913</name>
</gene>
<keyword evidence="2" id="KW-1185">Reference proteome</keyword>
<evidence type="ECO:0000313" key="1">
    <source>
        <dbReference type="EMBL" id="KAK9318964.1"/>
    </source>
</evidence>
<name>A0ACC3TCS3_9ASCO</name>
<organism evidence="1 2">
    <name type="scientific">Lipomyces orientalis</name>
    <dbReference type="NCBI Taxonomy" id="1233043"/>
    <lineage>
        <taxon>Eukaryota</taxon>
        <taxon>Fungi</taxon>
        <taxon>Dikarya</taxon>
        <taxon>Ascomycota</taxon>
        <taxon>Saccharomycotina</taxon>
        <taxon>Lipomycetes</taxon>
        <taxon>Lipomycetales</taxon>
        <taxon>Lipomycetaceae</taxon>
        <taxon>Lipomyces</taxon>
    </lineage>
</organism>
<dbReference type="Proteomes" id="UP001489719">
    <property type="component" value="Unassembled WGS sequence"/>
</dbReference>
<evidence type="ECO:0000313" key="2">
    <source>
        <dbReference type="Proteomes" id="UP001489719"/>
    </source>
</evidence>